<evidence type="ECO:0000256" key="2">
    <source>
        <dbReference type="SAM" id="Phobius"/>
    </source>
</evidence>
<evidence type="ECO:0000256" key="1">
    <source>
        <dbReference type="SAM" id="MobiDB-lite"/>
    </source>
</evidence>
<keyword evidence="2" id="KW-0812">Transmembrane</keyword>
<keyword evidence="2" id="KW-0472">Membrane</keyword>
<dbReference type="AlphaFoldDB" id="A0A850HEW6"/>
<name>A0A850HEW6_9SPHN</name>
<evidence type="ECO:0000313" key="4">
    <source>
        <dbReference type="Proteomes" id="UP000561438"/>
    </source>
</evidence>
<dbReference type="EMBL" id="JABWGV010000005">
    <property type="protein sequence ID" value="NVD45809.1"/>
    <property type="molecule type" value="Genomic_DNA"/>
</dbReference>
<gene>
    <name evidence="3" type="ORF">HUV48_12405</name>
</gene>
<feature type="compositionally biased region" description="Acidic residues" evidence="1">
    <location>
        <begin position="79"/>
        <end position="89"/>
    </location>
</feature>
<dbReference type="Proteomes" id="UP000561438">
    <property type="component" value="Unassembled WGS sequence"/>
</dbReference>
<dbReference type="RefSeq" id="WP_176268115.1">
    <property type="nucleotide sequence ID" value="NZ_JABWGV010000005.1"/>
</dbReference>
<keyword evidence="2" id="KW-1133">Transmembrane helix</keyword>
<reference evidence="3 4" key="1">
    <citation type="submission" date="2020-06" db="EMBL/GenBank/DDBJ databases">
        <title>Altererythrobacter sp. HHU K3-1.</title>
        <authorList>
            <person name="Zhang D."/>
            <person name="Xue H."/>
        </authorList>
    </citation>
    <scope>NUCLEOTIDE SEQUENCE [LARGE SCALE GENOMIC DNA]</scope>
    <source>
        <strain evidence="3 4">HHU K3-1</strain>
    </source>
</reference>
<evidence type="ECO:0000313" key="3">
    <source>
        <dbReference type="EMBL" id="NVD45809.1"/>
    </source>
</evidence>
<feature type="region of interest" description="Disordered" evidence="1">
    <location>
        <begin position="79"/>
        <end position="98"/>
    </location>
</feature>
<proteinExistence type="predicted"/>
<sequence length="98" mass="10399">MHNEGDEVHVSEQEVSAGSKEGVGRWVLAIGTLLAILLLSIVWIIPAMTQGDVEEEATMSGTISSQNDGEEIDSIIEDEAVVDDADQVDVDPIAEPAP</sequence>
<accession>A0A850HEW6</accession>
<protein>
    <submittedName>
        <fullName evidence="3">Uncharacterized protein</fullName>
    </submittedName>
</protein>
<feature type="transmembrane region" description="Helical" evidence="2">
    <location>
        <begin position="26"/>
        <end position="45"/>
    </location>
</feature>
<comment type="caution">
    <text evidence="3">The sequence shown here is derived from an EMBL/GenBank/DDBJ whole genome shotgun (WGS) entry which is preliminary data.</text>
</comment>
<keyword evidence="4" id="KW-1185">Reference proteome</keyword>
<organism evidence="3 4">
    <name type="scientific">Qipengyuania atrilutea</name>
    <dbReference type="NCBI Taxonomy" id="2744473"/>
    <lineage>
        <taxon>Bacteria</taxon>
        <taxon>Pseudomonadati</taxon>
        <taxon>Pseudomonadota</taxon>
        <taxon>Alphaproteobacteria</taxon>
        <taxon>Sphingomonadales</taxon>
        <taxon>Erythrobacteraceae</taxon>
        <taxon>Qipengyuania</taxon>
    </lineage>
</organism>